<reference evidence="1 2" key="1">
    <citation type="submission" date="2010-08" db="EMBL/GenBank/DDBJ databases">
        <title>Complete sequence of Clostridium cellulovorans 743B.</title>
        <authorList>
            <consortium name="US DOE Joint Genome Institute"/>
            <person name="Lucas S."/>
            <person name="Copeland A."/>
            <person name="Lapidus A."/>
            <person name="Cheng J.-F."/>
            <person name="Bruce D."/>
            <person name="Goodwin L."/>
            <person name="Pitluck S."/>
            <person name="Chertkov O."/>
            <person name="Detter J.C."/>
            <person name="Han C."/>
            <person name="Tapia R."/>
            <person name="Land M."/>
            <person name="Hauser L."/>
            <person name="Chang Y.-J."/>
            <person name="Jeffries C."/>
            <person name="Kyrpides N."/>
            <person name="Ivanova N."/>
            <person name="Mikhailova N."/>
            <person name="Hemme C.L."/>
            <person name="Woyke T."/>
        </authorList>
    </citation>
    <scope>NUCLEOTIDE SEQUENCE [LARGE SCALE GENOMIC DNA]</scope>
    <source>
        <strain evidence="2">ATCC 35296 / DSM 3052 / OCM 3 / 743B</strain>
    </source>
</reference>
<dbReference type="EMBL" id="CP002160">
    <property type="protein sequence ID" value="ADL50544.1"/>
    <property type="molecule type" value="Genomic_DNA"/>
</dbReference>
<evidence type="ECO:0000313" key="2">
    <source>
        <dbReference type="Proteomes" id="UP000002730"/>
    </source>
</evidence>
<dbReference type="KEGG" id="ccb:Clocel_0774"/>
<dbReference type="eggNOG" id="ENOG502Z7YI">
    <property type="taxonomic scope" value="Bacteria"/>
</dbReference>
<organism evidence="1 2">
    <name type="scientific">Clostridium cellulovorans (strain ATCC 35296 / DSM 3052 / OCM 3 / 743B)</name>
    <dbReference type="NCBI Taxonomy" id="573061"/>
    <lineage>
        <taxon>Bacteria</taxon>
        <taxon>Bacillati</taxon>
        <taxon>Bacillota</taxon>
        <taxon>Clostridia</taxon>
        <taxon>Eubacteriales</taxon>
        <taxon>Clostridiaceae</taxon>
        <taxon>Clostridium</taxon>
    </lineage>
</organism>
<dbReference type="OrthoDB" id="9775356at2"/>
<dbReference type="HOGENOM" id="CLU_055819_1_0_9"/>
<dbReference type="STRING" id="573061.Clocel_0774"/>
<gene>
    <name evidence="1" type="ordered locus">Clocel_0774</name>
</gene>
<dbReference type="AlphaFoldDB" id="D9SSE7"/>
<accession>D9SSE7</accession>
<keyword evidence="2" id="KW-1185">Reference proteome</keyword>
<sequence length="257" mass="29164">MKENQYKLILTVKGLERKTTSKVIGDFFGVEPKYLGAPSFNFEIQTQKGETFIVDRNGAIITPVYEIEENLEVIELYSKIAEAGAEGIEVEIMLSMHGHSGISLRNLINIISSKQSLVKKALGIAMNIVEQEFIEVINNVRLIEIEDFKRAVLEIGMDKCKGVSFGFEEEAISFKFFKEKAESQELLAYLQLTQALNDNAKTLRHSSPKITETNNEKYTFRTWLLRLGFIGNRYKESRSQLLRHLSGNSAFRSPTNA</sequence>
<dbReference type="Pfam" id="PF12224">
    <property type="entry name" value="Amidoligase_2"/>
    <property type="match status" value="1"/>
</dbReference>
<dbReference type="Proteomes" id="UP000002730">
    <property type="component" value="Chromosome"/>
</dbReference>
<proteinExistence type="predicted"/>
<protein>
    <recommendedName>
        <fullName evidence="3">Virulence-related protein</fullName>
    </recommendedName>
</protein>
<name>D9SSE7_CLOC7</name>
<evidence type="ECO:0000313" key="1">
    <source>
        <dbReference type="EMBL" id="ADL50544.1"/>
    </source>
</evidence>
<dbReference type="RefSeq" id="WP_010073137.1">
    <property type="nucleotide sequence ID" value="NC_014393.1"/>
</dbReference>
<evidence type="ECO:0008006" key="3">
    <source>
        <dbReference type="Google" id="ProtNLM"/>
    </source>
</evidence>
<dbReference type="InterPro" id="IPR022025">
    <property type="entry name" value="Amidoligase_2"/>
</dbReference>